<proteinExistence type="predicted"/>
<accession>A0A6S8B1C9</accession>
<dbReference type="EMBL" id="HBIN01006402">
    <property type="protein sequence ID" value="CAE0434384.1"/>
    <property type="molecule type" value="Transcribed_RNA"/>
</dbReference>
<name>A0A6S8B1C9_9STRA</name>
<evidence type="ECO:0000256" key="4">
    <source>
        <dbReference type="ARBA" id="ARBA00022777"/>
    </source>
</evidence>
<dbReference type="PANTHER" id="PTHR14456:SF2">
    <property type="entry name" value="INOSITOL-PENTAKISPHOSPHATE 2-KINASE"/>
    <property type="match status" value="1"/>
</dbReference>
<evidence type="ECO:0000313" key="9">
    <source>
        <dbReference type="EMBL" id="CAE0434384.1"/>
    </source>
</evidence>
<keyword evidence="2 6" id="KW-0808">Transferase</keyword>
<keyword evidence="3 6" id="KW-0547">Nucleotide-binding</keyword>
<evidence type="ECO:0000256" key="5">
    <source>
        <dbReference type="ARBA" id="ARBA00022840"/>
    </source>
</evidence>
<dbReference type="Pfam" id="PF06090">
    <property type="entry name" value="Ins_P5_2-kin"/>
    <property type="match status" value="1"/>
</dbReference>
<comment type="domain">
    <text evidence="6">The EXKPK motif is conserved in inositol-pentakisphosphate 2-kinases of both family 1 and 2.</text>
</comment>
<sequence length="460" mass="52072">MSTSDSQGQFLVKFGATAAAFGVLLYLRVKKTLSSKENCLATQFQLTKPADWKYIAEGALNLTLKYVGEDSALKGYVLRLRKNNPKASGGKRSADPWTESTAYGEKIMLPLLGRRYVQPSHKVPVTESFIKAVDASILNSRPVKRRKYPLDDRLRYGLLMVDNTCLNGIHKGPAMCVELKVKCGFIPTSPWVSHDVKKRVDRFQMHQQLKVKEGKLDSVSKYSPPALFSREPKKVQCAIDDLLETPQNNFRLFVDGKMMFPDSKGHGSKEQLKRILSEYPEIPGGADGFINALINLLVYEPLLDRIRTAQEFDEADIEAVWPVYQEIARRGEKILPLAEGDTLYPRKPHRTLPKTPEEQHELVRRFLVSCTAKDCSVMIVIQPDGSPSNSRKTREKLTDLPIKVGKDVPRTVVSEFDGFSYSVAIVDLDPKPLEKMEHYYKLDKEIAEYYSKLESTKSLR</sequence>
<evidence type="ECO:0000256" key="1">
    <source>
        <dbReference type="ARBA" id="ARBA00012023"/>
    </source>
</evidence>
<dbReference type="GO" id="GO:0032958">
    <property type="term" value="P:inositol phosphate biosynthetic process"/>
    <property type="evidence" value="ECO:0007669"/>
    <property type="project" value="TreeGrafter"/>
</dbReference>
<keyword evidence="5 6" id="KW-0067">ATP-binding</keyword>
<dbReference type="InterPro" id="IPR043001">
    <property type="entry name" value="IP5_2-K_N_lobe"/>
</dbReference>
<dbReference type="GO" id="GO:0035299">
    <property type="term" value="F:inositol-1,3,4,5,6-pentakisphosphate 2-kinase activity"/>
    <property type="evidence" value="ECO:0007669"/>
    <property type="project" value="UniProtKB-EC"/>
</dbReference>
<evidence type="ECO:0000256" key="6">
    <source>
        <dbReference type="RuleBase" id="RU364126"/>
    </source>
</evidence>
<dbReference type="GO" id="GO:0005634">
    <property type="term" value="C:nucleus"/>
    <property type="evidence" value="ECO:0007669"/>
    <property type="project" value="TreeGrafter"/>
</dbReference>
<evidence type="ECO:0000313" key="8">
    <source>
        <dbReference type="EMBL" id="CAE0434382.1"/>
    </source>
</evidence>
<comment type="catalytic activity">
    <reaction evidence="6">
        <text>1D-myo-inositol 1,3,4,5,6-pentakisphosphate + ATP = 1D-myo-inositol hexakisphosphate + ADP + H(+)</text>
        <dbReference type="Rhea" id="RHEA:20313"/>
        <dbReference type="ChEBI" id="CHEBI:15378"/>
        <dbReference type="ChEBI" id="CHEBI:30616"/>
        <dbReference type="ChEBI" id="CHEBI:57733"/>
        <dbReference type="ChEBI" id="CHEBI:58130"/>
        <dbReference type="ChEBI" id="CHEBI:456216"/>
        <dbReference type="EC" id="2.7.1.158"/>
    </reaction>
</comment>
<dbReference type="EC" id="2.7.1.158" evidence="1 6"/>
<dbReference type="Gene3D" id="3.30.200.110">
    <property type="entry name" value="Inositol-pentakisphosphate 2-kinase, N-lobe"/>
    <property type="match status" value="1"/>
</dbReference>
<dbReference type="GO" id="GO:0005524">
    <property type="term" value="F:ATP binding"/>
    <property type="evidence" value="ECO:0007669"/>
    <property type="project" value="UniProtKB-KW"/>
</dbReference>
<protein>
    <recommendedName>
        <fullName evidence="1 6">Inositol-pentakisphosphate 2-kinase</fullName>
        <ecNumber evidence="1 6">2.7.1.158</ecNumber>
    </recommendedName>
</protein>
<dbReference type="PANTHER" id="PTHR14456">
    <property type="entry name" value="INOSITOL POLYPHOSPHATE KINASE 1"/>
    <property type="match status" value="1"/>
</dbReference>
<dbReference type="EMBL" id="HBIN01006400">
    <property type="protein sequence ID" value="CAE0434382.1"/>
    <property type="molecule type" value="Transcribed_RNA"/>
</dbReference>
<dbReference type="InterPro" id="IPR009286">
    <property type="entry name" value="Ins_P5_2-kin"/>
</dbReference>
<keyword evidence="4 6" id="KW-0418">Kinase</keyword>
<evidence type="ECO:0000313" key="7">
    <source>
        <dbReference type="EMBL" id="CAE0434381.1"/>
    </source>
</evidence>
<evidence type="ECO:0000256" key="2">
    <source>
        <dbReference type="ARBA" id="ARBA00022679"/>
    </source>
</evidence>
<gene>
    <name evidence="7" type="ORF">ASTO00021_LOCUS4679</name>
    <name evidence="8" type="ORF">ASTO00021_LOCUS4680</name>
    <name evidence="9" type="ORF">ASTO00021_LOCUS4682</name>
</gene>
<comment type="function">
    <text evidence="6">Phosphorylates Ins(1,3,4,5,6)P5 at position 2 to form Ins(1,2,3,4,5,6)P6 (InsP6 or phytate).</text>
</comment>
<organism evidence="8">
    <name type="scientific">Aplanochytrium stocchinoi</name>
    <dbReference type="NCBI Taxonomy" id="215587"/>
    <lineage>
        <taxon>Eukaryota</taxon>
        <taxon>Sar</taxon>
        <taxon>Stramenopiles</taxon>
        <taxon>Bigyra</taxon>
        <taxon>Labyrinthulomycetes</taxon>
        <taxon>Thraustochytrida</taxon>
        <taxon>Thraustochytriidae</taxon>
        <taxon>Aplanochytrium</taxon>
    </lineage>
</organism>
<dbReference type="AlphaFoldDB" id="A0A6S8B1C9"/>
<evidence type="ECO:0000256" key="3">
    <source>
        <dbReference type="ARBA" id="ARBA00022741"/>
    </source>
</evidence>
<reference evidence="8" key="1">
    <citation type="submission" date="2021-01" db="EMBL/GenBank/DDBJ databases">
        <authorList>
            <person name="Corre E."/>
            <person name="Pelletier E."/>
            <person name="Niang G."/>
            <person name="Scheremetjew M."/>
            <person name="Finn R."/>
            <person name="Kale V."/>
            <person name="Holt S."/>
            <person name="Cochrane G."/>
            <person name="Meng A."/>
            <person name="Brown T."/>
            <person name="Cohen L."/>
        </authorList>
    </citation>
    <scope>NUCLEOTIDE SEQUENCE</scope>
    <source>
        <strain evidence="8">GSBS06</strain>
    </source>
</reference>
<dbReference type="EMBL" id="HBIN01006399">
    <property type="protein sequence ID" value="CAE0434381.1"/>
    <property type="molecule type" value="Transcribed_RNA"/>
</dbReference>